<proteinExistence type="inferred from homology"/>
<evidence type="ECO:0000256" key="1">
    <source>
        <dbReference type="PROSITE-ProRule" id="PRU01282"/>
    </source>
</evidence>
<sequence length="113" mass="12807">MNIQIFGTGKSFDTKKAQRYFKERRISFQFIDMKEKGLSKGELSSVAQAVGGVGALIDPACKDDYARALVEHTPDALKFDKLLENQQVIRTPIVRNGRKATVGYQPDIWKTWE</sequence>
<dbReference type="PROSITE" id="PS51353">
    <property type="entry name" value="ARSC"/>
    <property type="match status" value="1"/>
</dbReference>
<dbReference type="SUPFAM" id="SSF52833">
    <property type="entry name" value="Thioredoxin-like"/>
    <property type="match status" value="1"/>
</dbReference>
<dbReference type="STRING" id="1531429.JI75_05075"/>
<comment type="similarity">
    <text evidence="1">Belongs to the ArsC family.</text>
</comment>
<dbReference type="OrthoDB" id="9803749at2"/>
<reference evidence="3" key="1">
    <citation type="submission" date="2014-08" db="EMBL/GenBank/DDBJ databases">
        <title>Coriobacteriaceae sp. complete genome.</title>
        <authorList>
            <person name="Looft T."/>
            <person name="Bayles D.O."/>
            <person name="Stanton T.B."/>
        </authorList>
    </citation>
    <scope>NUCLEOTIDE SEQUENCE [LARGE SCALE GENOMIC DNA]</scope>
    <source>
        <strain evidence="3">68-1-3</strain>
    </source>
</reference>
<dbReference type="Gene3D" id="3.40.30.10">
    <property type="entry name" value="Glutaredoxin"/>
    <property type="match status" value="1"/>
</dbReference>
<name>A0A0A8B3S8_9ACTN</name>
<keyword evidence="3" id="KW-1185">Reference proteome</keyword>
<dbReference type="PANTHER" id="PTHR30041">
    <property type="entry name" value="ARSENATE REDUCTASE"/>
    <property type="match status" value="1"/>
</dbReference>
<dbReference type="InterPro" id="IPR036249">
    <property type="entry name" value="Thioredoxin-like_sf"/>
</dbReference>
<dbReference type="Proteomes" id="UP000031121">
    <property type="component" value="Chromosome"/>
</dbReference>
<evidence type="ECO:0000313" key="2">
    <source>
        <dbReference type="EMBL" id="AJC12131.1"/>
    </source>
</evidence>
<evidence type="ECO:0000313" key="3">
    <source>
        <dbReference type="Proteomes" id="UP000031121"/>
    </source>
</evidence>
<dbReference type="HOGENOM" id="CLU_116644_2_3_11"/>
<dbReference type="KEGG" id="cbac:JI75_05075"/>
<accession>A0A0A8B3S8</accession>
<organism evidence="2 3">
    <name type="scientific">Berryella intestinalis</name>
    <dbReference type="NCBI Taxonomy" id="1531429"/>
    <lineage>
        <taxon>Bacteria</taxon>
        <taxon>Bacillati</taxon>
        <taxon>Actinomycetota</taxon>
        <taxon>Coriobacteriia</taxon>
        <taxon>Eggerthellales</taxon>
        <taxon>Eggerthellaceae</taxon>
        <taxon>Berryella</taxon>
    </lineage>
</organism>
<dbReference type="InterPro" id="IPR006660">
    <property type="entry name" value="Arsenate_reductase-like"/>
</dbReference>
<dbReference type="Pfam" id="PF03960">
    <property type="entry name" value="ArsC"/>
    <property type="match status" value="1"/>
</dbReference>
<protein>
    <submittedName>
        <fullName evidence="2">ArsC family transcriptional regulator</fullName>
    </submittedName>
</protein>
<dbReference type="AlphaFoldDB" id="A0A0A8B3S8"/>
<gene>
    <name evidence="2" type="ORF">JI75_05075</name>
</gene>
<dbReference type="EMBL" id="CP009302">
    <property type="protein sequence ID" value="AJC12131.1"/>
    <property type="molecule type" value="Genomic_DNA"/>
</dbReference>
<dbReference type="RefSeq" id="WP_039689219.1">
    <property type="nucleotide sequence ID" value="NZ_CP009302.1"/>
</dbReference>
<reference evidence="2 3" key="2">
    <citation type="journal article" date="2015" name="Genome Announc.">
        <title>Complete Genome Sequence of Coriobacteriaceae Strain 68-1-3, a Novel Mucus-Degrading Isolate from the Swine Intestinal Tract.</title>
        <authorList>
            <person name="Looft T."/>
            <person name="Bayles D.O."/>
            <person name="Alt D.P."/>
            <person name="Stanton T.B."/>
        </authorList>
    </citation>
    <scope>NUCLEOTIDE SEQUENCE [LARGE SCALE GENOMIC DNA]</scope>
    <source>
        <strain evidence="2 3">68-1-3</strain>
    </source>
</reference>
<dbReference type="PANTHER" id="PTHR30041:SF8">
    <property type="entry name" value="PROTEIN YFFB"/>
    <property type="match status" value="1"/>
</dbReference>